<dbReference type="InterPro" id="IPR029061">
    <property type="entry name" value="THDP-binding"/>
</dbReference>
<evidence type="ECO:0000313" key="10">
    <source>
        <dbReference type="EMBL" id="AEE53388.1"/>
    </source>
</evidence>
<comment type="cofactor">
    <cofactor evidence="1 8">
        <name>thiamine diphosphate</name>
        <dbReference type="ChEBI" id="CHEBI:58937"/>
    </cofactor>
</comment>
<keyword evidence="7 8" id="KW-0670">Pyruvate</keyword>
<dbReference type="CDD" id="cd02000">
    <property type="entry name" value="TPP_E1_PDC_ADC_BCADC"/>
    <property type="match status" value="1"/>
</dbReference>
<dbReference type="InterPro" id="IPR017597">
    <property type="entry name" value="Pyrv_DH_E1_asu_subgrp-y"/>
</dbReference>
<keyword evidence="11" id="KW-1185">Reference proteome</keyword>
<keyword evidence="5 8" id="KW-0560">Oxidoreductase</keyword>
<dbReference type="NCBIfam" id="TIGR03182">
    <property type="entry name" value="PDH_E1_alph_y"/>
    <property type="match status" value="1"/>
</dbReference>
<evidence type="ECO:0000256" key="6">
    <source>
        <dbReference type="ARBA" id="ARBA00023052"/>
    </source>
</evidence>
<comment type="catalytic activity">
    <reaction evidence="8">
        <text>N(6)-[(R)-lipoyl]-L-lysyl-[protein] + pyruvate + H(+) = N(6)-[(R)-S(8)-acetyldihydrolipoyl]-L-lysyl-[protein] + CO2</text>
        <dbReference type="Rhea" id="RHEA:19189"/>
        <dbReference type="Rhea" id="RHEA-COMP:10474"/>
        <dbReference type="Rhea" id="RHEA-COMP:10478"/>
        <dbReference type="ChEBI" id="CHEBI:15361"/>
        <dbReference type="ChEBI" id="CHEBI:15378"/>
        <dbReference type="ChEBI" id="CHEBI:16526"/>
        <dbReference type="ChEBI" id="CHEBI:83099"/>
        <dbReference type="ChEBI" id="CHEBI:83111"/>
        <dbReference type="EC" id="1.2.4.1"/>
    </reaction>
</comment>
<dbReference type="Pfam" id="PF00676">
    <property type="entry name" value="E1_dh"/>
    <property type="match status" value="1"/>
</dbReference>
<name>F4KTL4_HALH1</name>
<dbReference type="HOGENOM" id="CLU_029393_5_2_10"/>
<evidence type="ECO:0000256" key="8">
    <source>
        <dbReference type="RuleBase" id="RU361139"/>
    </source>
</evidence>
<dbReference type="PANTHER" id="PTHR11516:SF60">
    <property type="entry name" value="PYRUVATE DEHYDROGENASE E1 COMPONENT SUBUNIT ALPHA"/>
    <property type="match status" value="1"/>
</dbReference>
<dbReference type="AlphaFoldDB" id="F4KTL4"/>
<feature type="domain" description="Dehydrogenase E1 component" evidence="9">
    <location>
        <begin position="32"/>
        <end position="327"/>
    </location>
</feature>
<organism evidence="10 11">
    <name type="scientific">Haliscomenobacter hydrossis (strain ATCC 27775 / DSM 1100 / LMG 10767 / O)</name>
    <dbReference type="NCBI Taxonomy" id="760192"/>
    <lineage>
        <taxon>Bacteria</taxon>
        <taxon>Pseudomonadati</taxon>
        <taxon>Bacteroidota</taxon>
        <taxon>Saprospiria</taxon>
        <taxon>Saprospirales</taxon>
        <taxon>Haliscomenobacteraceae</taxon>
        <taxon>Haliscomenobacter</taxon>
    </lineage>
</organism>
<accession>F4KTL4</accession>
<evidence type="ECO:0000259" key="9">
    <source>
        <dbReference type="Pfam" id="PF00676"/>
    </source>
</evidence>
<dbReference type="FunFam" id="3.40.50.970:FF:000013">
    <property type="entry name" value="Pyruvate dehydrogenase E1 component subunit alpha"/>
    <property type="match status" value="1"/>
</dbReference>
<dbReference type="GO" id="GO:0006086">
    <property type="term" value="P:pyruvate decarboxylation to acetyl-CoA"/>
    <property type="evidence" value="ECO:0007669"/>
    <property type="project" value="InterPro"/>
</dbReference>
<evidence type="ECO:0000256" key="4">
    <source>
        <dbReference type="ARBA" id="ARBA00014159"/>
    </source>
</evidence>
<evidence type="ECO:0000313" key="11">
    <source>
        <dbReference type="Proteomes" id="UP000008461"/>
    </source>
</evidence>
<gene>
    <name evidence="8" type="primary">pdhA</name>
    <name evidence="10" type="ordered locus">Halhy_5564</name>
</gene>
<dbReference type="RefSeq" id="WP_013767918.1">
    <property type="nucleotide sequence ID" value="NC_015510.1"/>
</dbReference>
<evidence type="ECO:0000256" key="3">
    <source>
        <dbReference type="ARBA" id="ARBA00012281"/>
    </source>
</evidence>
<dbReference type="eggNOG" id="COG1071">
    <property type="taxonomic scope" value="Bacteria"/>
</dbReference>
<dbReference type="SUPFAM" id="SSF52518">
    <property type="entry name" value="Thiamin diphosphate-binding fold (THDP-binding)"/>
    <property type="match status" value="1"/>
</dbReference>
<dbReference type="PANTHER" id="PTHR11516">
    <property type="entry name" value="PYRUVATE DEHYDROGENASE E1 COMPONENT, ALPHA SUBUNIT BACTERIAL AND ORGANELLAR"/>
    <property type="match status" value="1"/>
</dbReference>
<dbReference type="InterPro" id="IPR050642">
    <property type="entry name" value="PDH_E1_Alpha_Subunit"/>
</dbReference>
<dbReference type="KEGG" id="hhy:Halhy_5564"/>
<dbReference type="EMBL" id="CP002691">
    <property type="protein sequence ID" value="AEE53388.1"/>
    <property type="molecule type" value="Genomic_DNA"/>
</dbReference>
<dbReference type="Proteomes" id="UP000008461">
    <property type="component" value="Chromosome"/>
</dbReference>
<evidence type="ECO:0000256" key="2">
    <source>
        <dbReference type="ARBA" id="ARBA00011870"/>
    </source>
</evidence>
<dbReference type="EC" id="1.2.4.1" evidence="3 8"/>
<comment type="subunit">
    <text evidence="2 8">Heterodimer of an alpha and a beta chain.</text>
</comment>
<evidence type="ECO:0000256" key="7">
    <source>
        <dbReference type="ARBA" id="ARBA00023317"/>
    </source>
</evidence>
<dbReference type="InterPro" id="IPR001017">
    <property type="entry name" value="DH_E1"/>
</dbReference>
<protein>
    <recommendedName>
        <fullName evidence="4 8">Pyruvate dehydrogenase E1 component subunit alpha</fullName>
        <ecNumber evidence="3 8">1.2.4.1</ecNumber>
    </recommendedName>
</protein>
<sequence>MDSVVEKKASAKKRSNQVTYSKEQYLFWYELMLRIRRFEERALMMYGQQKIRGFCHVYIGQEAIAAGIESAITKQDGIVTAYRQHGIALGRGVTSREVMAELYGKSTGIVKGKGGSMHFFDARNKYFGGNGIVGAQIPIGTGIGFAEKYKGTQNFCVTMFGDGASRQGALYESFNMAMTWKLPVLYIVENNGYAMGTSVERTSNVEELWKIGLSFEMPSESVDGMSPESVHEAISRAAEHIRAGKGPYFLEIRTYRYKGHSVSDPAKYRTKEEVQAYQDRDPIKVTEDKIVSGKIATAEEIQAIKDKIKAEIEDAVQFAEDSPYPDASELFTDNYTDTDYPYIKY</sequence>
<dbReference type="GO" id="GO:0004739">
    <property type="term" value="F:pyruvate dehydrogenase (acetyl-transferring) activity"/>
    <property type="evidence" value="ECO:0007669"/>
    <property type="project" value="UniProtKB-UniRule"/>
</dbReference>
<reference key="2">
    <citation type="submission" date="2011-04" db="EMBL/GenBank/DDBJ databases">
        <title>Complete sequence of chromosome of Haliscomenobacter hydrossis DSM 1100.</title>
        <authorList>
            <consortium name="US DOE Joint Genome Institute (JGI-PGF)"/>
            <person name="Lucas S."/>
            <person name="Han J."/>
            <person name="Lapidus A."/>
            <person name="Bruce D."/>
            <person name="Goodwin L."/>
            <person name="Pitluck S."/>
            <person name="Peters L."/>
            <person name="Kyrpides N."/>
            <person name="Mavromatis K."/>
            <person name="Ivanova N."/>
            <person name="Ovchinnikova G."/>
            <person name="Pagani I."/>
            <person name="Daligault H."/>
            <person name="Detter J.C."/>
            <person name="Han C."/>
            <person name="Land M."/>
            <person name="Hauser L."/>
            <person name="Markowitz V."/>
            <person name="Cheng J.-F."/>
            <person name="Hugenholtz P."/>
            <person name="Woyke T."/>
            <person name="Wu D."/>
            <person name="Verbarg S."/>
            <person name="Frueling A."/>
            <person name="Brambilla E."/>
            <person name="Klenk H.-P."/>
            <person name="Eisen J.A."/>
        </authorList>
    </citation>
    <scope>NUCLEOTIDE SEQUENCE</scope>
    <source>
        <strain>DSM 1100</strain>
    </source>
</reference>
<evidence type="ECO:0000256" key="1">
    <source>
        <dbReference type="ARBA" id="ARBA00001964"/>
    </source>
</evidence>
<keyword evidence="6 8" id="KW-0786">Thiamine pyrophosphate</keyword>
<comment type="function">
    <text evidence="8">The pyruvate dehydrogenase complex catalyzes the overall conversion of pyruvate to acetyl-CoA and CO(2).</text>
</comment>
<reference evidence="10 11" key="1">
    <citation type="journal article" date="2011" name="Stand. Genomic Sci.">
        <title>Complete genome sequence of Haliscomenobacter hydrossis type strain (O).</title>
        <authorList>
            <consortium name="US DOE Joint Genome Institute (JGI-PGF)"/>
            <person name="Daligault H."/>
            <person name="Lapidus A."/>
            <person name="Zeytun A."/>
            <person name="Nolan M."/>
            <person name="Lucas S."/>
            <person name="Del Rio T.G."/>
            <person name="Tice H."/>
            <person name="Cheng J.F."/>
            <person name="Tapia R."/>
            <person name="Han C."/>
            <person name="Goodwin L."/>
            <person name="Pitluck S."/>
            <person name="Liolios K."/>
            <person name="Pagani I."/>
            <person name="Ivanova N."/>
            <person name="Huntemann M."/>
            <person name="Mavromatis K."/>
            <person name="Mikhailova N."/>
            <person name="Pati A."/>
            <person name="Chen A."/>
            <person name="Palaniappan K."/>
            <person name="Land M."/>
            <person name="Hauser L."/>
            <person name="Brambilla E.M."/>
            <person name="Rohde M."/>
            <person name="Verbarg S."/>
            <person name="Goker M."/>
            <person name="Bristow J."/>
            <person name="Eisen J.A."/>
            <person name="Markowitz V."/>
            <person name="Hugenholtz P."/>
            <person name="Kyrpides N.C."/>
            <person name="Klenk H.P."/>
            <person name="Woyke T."/>
        </authorList>
    </citation>
    <scope>NUCLEOTIDE SEQUENCE [LARGE SCALE GENOMIC DNA]</scope>
    <source>
        <strain evidence="11">ATCC 27775 / DSM 1100 / LMG 10767 / O</strain>
    </source>
</reference>
<proteinExistence type="predicted"/>
<evidence type="ECO:0000256" key="5">
    <source>
        <dbReference type="ARBA" id="ARBA00023002"/>
    </source>
</evidence>
<dbReference type="OrthoDB" id="9766715at2"/>
<dbReference type="STRING" id="760192.Halhy_5564"/>
<dbReference type="Gene3D" id="3.40.50.970">
    <property type="match status" value="1"/>
</dbReference>